<dbReference type="AlphaFoldDB" id="A0A972P052"/>
<dbReference type="GO" id="GO:0019441">
    <property type="term" value="P:L-tryptophan catabolic process to kynurenine"/>
    <property type="evidence" value="ECO:0007669"/>
    <property type="project" value="InterPro"/>
</dbReference>
<dbReference type="SUPFAM" id="SSF140959">
    <property type="entry name" value="Indolic compounds 2,3-dioxygenase-like"/>
    <property type="match status" value="1"/>
</dbReference>
<dbReference type="GO" id="GO:0020037">
    <property type="term" value="F:heme binding"/>
    <property type="evidence" value="ECO:0007669"/>
    <property type="project" value="InterPro"/>
</dbReference>
<sequence>MDEDEILREFQHVPLTEYLLTCREHGRQNIPAQKRQNACNLYSIVDKWRNAARPLSWEIHQAIKLAEDFLWSEYFLQTNPIPRYVHYTNLRILDRFLYVGQQVPLSLSLQRCNLAISLLVRDWREYEVNAMMMDRNQYDRSGFSEDDVRERISGLEELTKFTNRKGLPDVHPLDSMHWMPTHPYRTDWIYYAVESEGAIALCHMSALPQTKYHDEYMFLRTIHIAECCFLAINLSVSAAITNYHANVPEQAVECLRQANYFASFLVNLFALFTTMPVESFYDGFRQATGNASAIQSEKYQYLEKITRGQNVKKKAALEKQKEAKFYSKWNLPRSHTLSGLAEDLSEKKGDSAITILSLISELDRQLLMWRSKHLGIARKYLPRETKGTGEEGILYLEKNVRDPTISDETHFDEAPEGGQLTVAASLQIVASNTQFHWCECSKLDAKKVCEALESRRELTLRNIRNVSSDIKQAMELYDAFFSDHQHSSLLTGPLLDFQMNGAPSDNPVEELLLNCELQSGVLIGLHDMGHVIGRLRLDVAVDGETYQHISGKKRRCRSGDWVLRDEKGIIASYFDGPGKRTALDPMRMRAGDVLPNMGLILLGAPGLSHERLKHAKELVDQLVGQHSETHAWRSWSV</sequence>
<dbReference type="RefSeq" id="WP_172177459.1">
    <property type="nucleotide sequence ID" value="NZ_WOEZ01000277.1"/>
</dbReference>
<organism evidence="1 2">
    <name type="scientific">Paraburkholderia elongata</name>
    <dbReference type="NCBI Taxonomy" id="2675747"/>
    <lineage>
        <taxon>Bacteria</taxon>
        <taxon>Pseudomonadati</taxon>
        <taxon>Pseudomonadota</taxon>
        <taxon>Betaproteobacteria</taxon>
        <taxon>Burkholderiales</taxon>
        <taxon>Burkholderiaceae</taxon>
        <taxon>Paraburkholderia</taxon>
    </lineage>
</organism>
<dbReference type="InterPro" id="IPR037217">
    <property type="entry name" value="Trp/Indoleamine_2_3_dOase-like"/>
</dbReference>
<dbReference type="SUPFAM" id="SSF56037">
    <property type="entry name" value="PheT/TilS domain"/>
    <property type="match status" value="1"/>
</dbReference>
<reference evidence="1 2" key="1">
    <citation type="submission" date="2019-11" db="EMBL/GenBank/DDBJ databases">
        <title>Metabolism of dissolved organic matter in forest soils.</title>
        <authorList>
            <person name="Cyle K.T."/>
            <person name="Wilhelm R.C."/>
            <person name="Martinez C.E."/>
        </authorList>
    </citation>
    <scope>NUCLEOTIDE SEQUENCE [LARGE SCALE GENOMIC DNA]</scope>
    <source>
        <strain evidence="1 2">5N</strain>
    </source>
</reference>
<proteinExistence type="predicted"/>
<dbReference type="Proteomes" id="UP000655523">
    <property type="component" value="Unassembled WGS sequence"/>
</dbReference>
<accession>A0A972P052</accession>
<dbReference type="EMBL" id="WOEZ01000277">
    <property type="protein sequence ID" value="NPT61654.1"/>
    <property type="molecule type" value="Genomic_DNA"/>
</dbReference>
<gene>
    <name evidence="1" type="ORF">GNZ13_45820</name>
</gene>
<dbReference type="Gene3D" id="1.20.58.480">
    <property type="match status" value="1"/>
</dbReference>
<protein>
    <submittedName>
        <fullName evidence="1">Uncharacterized protein</fullName>
    </submittedName>
</protein>
<evidence type="ECO:0000313" key="2">
    <source>
        <dbReference type="Proteomes" id="UP000655523"/>
    </source>
</evidence>
<evidence type="ECO:0000313" key="1">
    <source>
        <dbReference type="EMBL" id="NPT61654.1"/>
    </source>
</evidence>
<comment type="caution">
    <text evidence="1">The sequence shown here is derived from an EMBL/GenBank/DDBJ whole genome shotgun (WGS) entry which is preliminary data.</text>
</comment>
<dbReference type="GO" id="GO:0046872">
    <property type="term" value="F:metal ion binding"/>
    <property type="evidence" value="ECO:0007669"/>
    <property type="project" value="InterPro"/>
</dbReference>
<name>A0A972P052_9BURK</name>
<keyword evidence="2" id="KW-1185">Reference proteome</keyword>